<feature type="modified residue" description="N6-(pyridoxal phosphate)lysine" evidence="5">
    <location>
        <position position="112"/>
    </location>
</feature>
<evidence type="ECO:0000256" key="5">
    <source>
        <dbReference type="PIRSR" id="PIRSR604450-51"/>
    </source>
</evidence>
<evidence type="ECO:0000313" key="8">
    <source>
        <dbReference type="EMBL" id="PRR82332.1"/>
    </source>
</evidence>
<keyword evidence="9" id="KW-1185">Reference proteome</keyword>
<evidence type="ECO:0000259" key="7">
    <source>
        <dbReference type="Pfam" id="PF14821"/>
    </source>
</evidence>
<dbReference type="InterPro" id="IPR037158">
    <property type="entry name" value="Thr_synth_N_sf"/>
</dbReference>
<evidence type="ECO:0000256" key="4">
    <source>
        <dbReference type="NCBIfam" id="TIGR00260"/>
    </source>
</evidence>
<comment type="caution">
    <text evidence="8">The sequence shown here is derived from an EMBL/GenBank/DDBJ whole genome shotgun (WGS) entry which is preliminary data.</text>
</comment>
<reference evidence="8 9" key="1">
    <citation type="submission" date="2018-03" db="EMBL/GenBank/DDBJ databases">
        <title>Genome sequence of Clostridium vincentii DSM 10228.</title>
        <authorList>
            <person name="Poehlein A."/>
            <person name="Daniel R."/>
        </authorList>
    </citation>
    <scope>NUCLEOTIDE SEQUENCE [LARGE SCALE GENOMIC DNA]</scope>
    <source>
        <strain evidence="8 9">DSM 10228</strain>
    </source>
</reference>
<organism evidence="8 9">
    <name type="scientific">Clostridium vincentii</name>
    <dbReference type="NCBI Taxonomy" id="52704"/>
    <lineage>
        <taxon>Bacteria</taxon>
        <taxon>Bacillati</taxon>
        <taxon>Bacillota</taxon>
        <taxon>Clostridia</taxon>
        <taxon>Eubacteriales</taxon>
        <taxon>Clostridiaceae</taxon>
        <taxon>Clostridium</taxon>
    </lineage>
</organism>
<gene>
    <name evidence="8" type="primary">thrC</name>
    <name evidence="8" type="ORF">CLVI_18380</name>
</gene>
<dbReference type="InterPro" id="IPR001926">
    <property type="entry name" value="TrpB-like_PALP"/>
</dbReference>
<dbReference type="CDD" id="cd01560">
    <property type="entry name" value="Thr-synth_2"/>
    <property type="match status" value="1"/>
</dbReference>
<evidence type="ECO:0000256" key="3">
    <source>
        <dbReference type="ARBA" id="ARBA00022898"/>
    </source>
</evidence>
<evidence type="ECO:0000313" key="9">
    <source>
        <dbReference type="Proteomes" id="UP000239471"/>
    </source>
</evidence>
<evidence type="ECO:0000256" key="2">
    <source>
        <dbReference type="ARBA" id="ARBA00005517"/>
    </source>
</evidence>
<dbReference type="GO" id="GO:0004795">
    <property type="term" value="F:threonine synthase activity"/>
    <property type="evidence" value="ECO:0007669"/>
    <property type="project" value="UniProtKB-UniRule"/>
</dbReference>
<dbReference type="Pfam" id="PF14821">
    <property type="entry name" value="Thr_synth_N"/>
    <property type="match status" value="1"/>
</dbReference>
<dbReference type="EMBL" id="PVXQ01000017">
    <property type="protein sequence ID" value="PRR82332.1"/>
    <property type="molecule type" value="Genomic_DNA"/>
</dbReference>
<dbReference type="Proteomes" id="UP000239471">
    <property type="component" value="Unassembled WGS sequence"/>
</dbReference>
<dbReference type="GO" id="GO:0009088">
    <property type="term" value="P:threonine biosynthetic process"/>
    <property type="evidence" value="ECO:0007669"/>
    <property type="project" value="UniProtKB-UniRule"/>
</dbReference>
<keyword evidence="3 5" id="KW-0663">Pyridoxal phosphate</keyword>
<dbReference type="GO" id="GO:0005737">
    <property type="term" value="C:cytoplasm"/>
    <property type="evidence" value="ECO:0007669"/>
    <property type="project" value="TreeGrafter"/>
</dbReference>
<dbReference type="InterPro" id="IPR036052">
    <property type="entry name" value="TrpB-like_PALP_sf"/>
</dbReference>
<keyword evidence="8" id="KW-0456">Lyase</keyword>
<dbReference type="InterPro" id="IPR004450">
    <property type="entry name" value="Thr_synthase-like"/>
</dbReference>
<dbReference type="Gene3D" id="3.90.1380.10">
    <property type="entry name" value="Threonine synthase, N-terminal domain"/>
    <property type="match status" value="1"/>
</dbReference>
<dbReference type="PANTHER" id="PTHR43515">
    <property type="entry name" value="THREONINE SYNTHASE-LIKE 1"/>
    <property type="match status" value="1"/>
</dbReference>
<sequence>MHIINTWGDKMKFQSTRGLESGVASAEAIVRGIAKDGGLYVPESFPNLYDSLKKEKTLSYEELAFKIIKEYFTDIKEEELMDAINEAYNDRFNVEVNKNFLELYHGPTCAFKDAALLFLPQVMRRARKALGLKEEVVILTATSGDTGKAALEGFKDVEGFKVIVYYPKKGVSAIQERQMSTQEGKNVKVYGITGNFDNAQNGVKEIFGDEKFKEELKKEGYLLSSANSINIGRLVPQIVYYFYGYFKLVKEGKIKEDEKINVVVPTGNFGNILAAYYAKRMGLPVEKFICASNDNKVLTDFFHTGVYDKRRELILTESPSMDILVSSNLERLLFEGSGKDGEEIKKLMDSLIKEGIYEVSDKLKEFLKDFYGNFATQEEVSKAISDMYNKEGYLIDTHTAVAQVVYEKYVKETGANKQVLIASTASPYKFPRSICNALEIDVEGIDDFKVLNKLFEKTKIEIPTNLRDLDKKQILHEEVWDKDEMKEAILSYLK</sequence>
<comment type="similarity">
    <text evidence="2">Belongs to the threonine synthase family.</text>
</comment>
<evidence type="ECO:0000256" key="1">
    <source>
        <dbReference type="ARBA" id="ARBA00001933"/>
    </source>
</evidence>
<dbReference type="AlphaFoldDB" id="A0A2T0BES1"/>
<feature type="domain" description="Threonine synthase N-terminal" evidence="7">
    <location>
        <begin position="12"/>
        <end position="88"/>
    </location>
</feature>
<dbReference type="PANTHER" id="PTHR43515:SF1">
    <property type="entry name" value="THREONINE SYNTHASE-LIKE 1"/>
    <property type="match status" value="1"/>
</dbReference>
<evidence type="ECO:0000259" key="6">
    <source>
        <dbReference type="Pfam" id="PF00291"/>
    </source>
</evidence>
<dbReference type="NCBIfam" id="TIGR00260">
    <property type="entry name" value="thrC"/>
    <property type="match status" value="1"/>
</dbReference>
<protein>
    <recommendedName>
        <fullName evidence="4">Threonine synthase</fullName>
        <ecNumber evidence="4">4.2.3.1</ecNumber>
    </recommendedName>
</protein>
<proteinExistence type="inferred from homology"/>
<feature type="domain" description="Tryptophan synthase beta chain-like PALP" evidence="6">
    <location>
        <begin position="104"/>
        <end position="356"/>
    </location>
</feature>
<dbReference type="Gene3D" id="3.40.50.1100">
    <property type="match status" value="2"/>
</dbReference>
<comment type="cofactor">
    <cofactor evidence="1 5">
        <name>pyridoxal 5'-phosphate</name>
        <dbReference type="ChEBI" id="CHEBI:597326"/>
    </cofactor>
</comment>
<dbReference type="InterPro" id="IPR029144">
    <property type="entry name" value="Thr_synth_N"/>
</dbReference>
<name>A0A2T0BES1_9CLOT</name>
<dbReference type="SUPFAM" id="SSF53686">
    <property type="entry name" value="Tryptophan synthase beta subunit-like PLP-dependent enzymes"/>
    <property type="match status" value="1"/>
</dbReference>
<accession>A0A2T0BES1</accession>
<dbReference type="Pfam" id="PF00291">
    <property type="entry name" value="PALP"/>
    <property type="match status" value="1"/>
</dbReference>
<dbReference type="EC" id="4.2.3.1" evidence="4"/>